<sequence length="153" mass="17235">MTAMTRRDAPRSGHFLSLSQNPTPNHKRSCRPSPEYARTRSTTPIPTIETNMSSQRIAFKVHGTVQGVGFRDFTQKRAVEYGLKGWVKNTNCGRVEGEAQGPEETLQKFLKDVDKGPRSARVVKLEKKILDVRDDDDGHFGVRRTSESLFESS</sequence>
<reference evidence="6 7" key="1">
    <citation type="submission" date="2024-07" db="EMBL/GenBank/DDBJ databases">
        <title>Section-level genome sequencing and comparative genomics of Aspergillus sections Usti and Cavernicolus.</title>
        <authorList>
            <consortium name="Lawrence Berkeley National Laboratory"/>
            <person name="Nybo J.L."/>
            <person name="Vesth T.C."/>
            <person name="Theobald S."/>
            <person name="Frisvad J.C."/>
            <person name="Larsen T.O."/>
            <person name="Kjaerboelling I."/>
            <person name="Rothschild-Mancinelli K."/>
            <person name="Lyhne E.K."/>
            <person name="Kogle M.E."/>
            <person name="Barry K."/>
            <person name="Clum A."/>
            <person name="Na H."/>
            <person name="Ledsgaard L."/>
            <person name="Lin J."/>
            <person name="Lipzen A."/>
            <person name="Kuo A."/>
            <person name="Riley R."/>
            <person name="Mondo S."/>
            <person name="LaButti K."/>
            <person name="Haridas S."/>
            <person name="Pangalinan J."/>
            <person name="Salamov A.A."/>
            <person name="Simmons B.A."/>
            <person name="Magnuson J.K."/>
            <person name="Chen J."/>
            <person name="Drula E."/>
            <person name="Henrissat B."/>
            <person name="Wiebenga A."/>
            <person name="Lubbers R.J."/>
            <person name="Gomes A.C."/>
            <person name="Macurrencykelacurrency M.R."/>
            <person name="Stajich J."/>
            <person name="Grigoriev I.V."/>
            <person name="Mortensen U.H."/>
            <person name="De vries R.P."/>
            <person name="Baker S.E."/>
            <person name="Andersen M.R."/>
        </authorList>
    </citation>
    <scope>NUCLEOTIDE SEQUENCE [LARGE SCALE GENOMIC DNA]</scope>
    <source>
        <strain evidence="6 7">CBS 756.74</strain>
    </source>
</reference>
<dbReference type="InterPro" id="IPR020456">
    <property type="entry name" value="Acylphosphatase"/>
</dbReference>
<gene>
    <name evidence="6" type="ORF">BJX68DRAFT_222232</name>
</gene>
<dbReference type="PRINTS" id="PR00112">
    <property type="entry name" value="ACYLPHPHTASE"/>
</dbReference>
<dbReference type="PROSITE" id="PS51160">
    <property type="entry name" value="ACYLPHOSPHATASE_3"/>
    <property type="match status" value="1"/>
</dbReference>
<dbReference type="PANTHER" id="PTHR47268:SF4">
    <property type="entry name" value="ACYLPHOSPHATASE"/>
    <property type="match status" value="1"/>
</dbReference>
<accession>A0ABR4L9V4</accession>
<evidence type="ECO:0000256" key="1">
    <source>
        <dbReference type="PROSITE-ProRule" id="PRU00520"/>
    </source>
</evidence>
<dbReference type="GeneID" id="98153116"/>
<organism evidence="6 7">
    <name type="scientific">Aspergillus pseudodeflectus</name>
    <dbReference type="NCBI Taxonomy" id="176178"/>
    <lineage>
        <taxon>Eukaryota</taxon>
        <taxon>Fungi</taxon>
        <taxon>Dikarya</taxon>
        <taxon>Ascomycota</taxon>
        <taxon>Pezizomycotina</taxon>
        <taxon>Eurotiomycetes</taxon>
        <taxon>Eurotiomycetidae</taxon>
        <taxon>Eurotiales</taxon>
        <taxon>Aspergillaceae</taxon>
        <taxon>Aspergillus</taxon>
        <taxon>Aspergillus subgen. Nidulantes</taxon>
    </lineage>
</organism>
<evidence type="ECO:0000256" key="4">
    <source>
        <dbReference type="SAM" id="MobiDB-lite"/>
    </source>
</evidence>
<evidence type="ECO:0000313" key="6">
    <source>
        <dbReference type="EMBL" id="KAL2861319.1"/>
    </source>
</evidence>
<dbReference type="PROSITE" id="PS00150">
    <property type="entry name" value="ACYLPHOSPHATASE_1"/>
    <property type="match status" value="1"/>
</dbReference>
<comment type="similarity">
    <text evidence="3">Belongs to the acylphosphatase family.</text>
</comment>
<dbReference type="Pfam" id="PF00708">
    <property type="entry name" value="Acylphosphatase"/>
    <property type="match status" value="1"/>
</dbReference>
<feature type="compositionally biased region" description="Basic and acidic residues" evidence="4">
    <location>
        <begin position="1"/>
        <end position="11"/>
    </location>
</feature>
<feature type="active site" evidence="1">
    <location>
        <position position="89"/>
    </location>
</feature>
<protein>
    <recommendedName>
        <fullName evidence="1 2">Acylphosphatase</fullName>
        <ecNumber evidence="1 2">3.6.1.7</ecNumber>
    </recommendedName>
</protein>
<dbReference type="InterPro" id="IPR036046">
    <property type="entry name" value="Acylphosphatase-like_dom_sf"/>
</dbReference>
<proteinExistence type="inferred from homology"/>
<evidence type="ECO:0000256" key="2">
    <source>
        <dbReference type="RuleBase" id="RU000553"/>
    </source>
</evidence>
<dbReference type="EMBL" id="JBFXLR010000001">
    <property type="protein sequence ID" value="KAL2861319.1"/>
    <property type="molecule type" value="Genomic_DNA"/>
</dbReference>
<feature type="domain" description="Acylphosphatase-like" evidence="5">
    <location>
        <begin position="56"/>
        <end position="144"/>
    </location>
</feature>
<dbReference type="PROSITE" id="PS00151">
    <property type="entry name" value="ACYLPHOSPHATASE_2"/>
    <property type="match status" value="1"/>
</dbReference>
<name>A0ABR4L9V4_9EURO</name>
<comment type="caution">
    <text evidence="6">The sequence shown here is derived from an EMBL/GenBank/DDBJ whole genome shotgun (WGS) entry which is preliminary data.</text>
</comment>
<dbReference type="RefSeq" id="XP_070905409.1">
    <property type="nucleotide sequence ID" value="XM_071037952.1"/>
</dbReference>
<keyword evidence="1 2" id="KW-0378">Hydrolase</keyword>
<evidence type="ECO:0000259" key="5">
    <source>
        <dbReference type="PROSITE" id="PS51160"/>
    </source>
</evidence>
<dbReference type="PANTHER" id="PTHR47268">
    <property type="entry name" value="ACYLPHOSPHATASE"/>
    <property type="match status" value="1"/>
</dbReference>
<dbReference type="SUPFAM" id="SSF54975">
    <property type="entry name" value="Acylphosphatase/BLUF domain-like"/>
    <property type="match status" value="1"/>
</dbReference>
<evidence type="ECO:0000313" key="7">
    <source>
        <dbReference type="Proteomes" id="UP001610444"/>
    </source>
</evidence>
<dbReference type="Gene3D" id="3.30.70.100">
    <property type="match status" value="1"/>
</dbReference>
<feature type="active site" evidence="1">
    <location>
        <position position="71"/>
    </location>
</feature>
<dbReference type="InterPro" id="IPR017968">
    <property type="entry name" value="Acylphosphatase_CS"/>
</dbReference>
<dbReference type="Proteomes" id="UP001610444">
    <property type="component" value="Unassembled WGS sequence"/>
</dbReference>
<feature type="compositionally biased region" description="Polar residues" evidence="4">
    <location>
        <begin position="39"/>
        <end position="51"/>
    </location>
</feature>
<dbReference type="InterPro" id="IPR001792">
    <property type="entry name" value="Acylphosphatase-like_dom"/>
</dbReference>
<feature type="region of interest" description="Disordered" evidence="4">
    <location>
        <begin position="1"/>
        <end position="51"/>
    </location>
</feature>
<dbReference type="EC" id="3.6.1.7" evidence="1 2"/>
<keyword evidence="7" id="KW-1185">Reference proteome</keyword>
<comment type="catalytic activity">
    <reaction evidence="1 2">
        <text>an acyl phosphate + H2O = a carboxylate + phosphate + H(+)</text>
        <dbReference type="Rhea" id="RHEA:14965"/>
        <dbReference type="ChEBI" id="CHEBI:15377"/>
        <dbReference type="ChEBI" id="CHEBI:15378"/>
        <dbReference type="ChEBI" id="CHEBI:29067"/>
        <dbReference type="ChEBI" id="CHEBI:43474"/>
        <dbReference type="ChEBI" id="CHEBI:59918"/>
        <dbReference type="EC" id="3.6.1.7"/>
    </reaction>
</comment>
<evidence type="ECO:0000256" key="3">
    <source>
        <dbReference type="RuleBase" id="RU004168"/>
    </source>
</evidence>